<evidence type="ECO:0000259" key="1">
    <source>
        <dbReference type="Pfam" id="PF21365"/>
    </source>
</evidence>
<dbReference type="HOGENOM" id="CLU_1564084_0_0_1"/>
<dbReference type="EMBL" id="DS572698">
    <property type="protein sequence ID" value="EGY20975.1"/>
    <property type="molecule type" value="Genomic_DNA"/>
</dbReference>
<dbReference type="InterPro" id="IPR048395">
    <property type="entry name" value="Glyco_hydro_31_C"/>
</dbReference>
<dbReference type="STRING" id="498257.G2WY17"/>
<dbReference type="SUPFAM" id="SSF51011">
    <property type="entry name" value="Glycosyl hydrolase domain"/>
    <property type="match status" value="1"/>
</dbReference>
<dbReference type="KEGG" id="vda:VDAG_02499"/>
<evidence type="ECO:0000313" key="2">
    <source>
        <dbReference type="EMBL" id="EGY20975.1"/>
    </source>
</evidence>
<organism evidence="2 3">
    <name type="scientific">Verticillium dahliae (strain VdLs.17 / ATCC MYA-4575 / FGSC 10137)</name>
    <name type="common">Verticillium wilt</name>
    <dbReference type="NCBI Taxonomy" id="498257"/>
    <lineage>
        <taxon>Eukaryota</taxon>
        <taxon>Fungi</taxon>
        <taxon>Dikarya</taxon>
        <taxon>Ascomycota</taxon>
        <taxon>Pezizomycotina</taxon>
        <taxon>Sordariomycetes</taxon>
        <taxon>Hypocreomycetidae</taxon>
        <taxon>Glomerellales</taxon>
        <taxon>Plectosphaerellaceae</taxon>
        <taxon>Verticillium</taxon>
    </lineage>
</organism>
<dbReference type="InterPro" id="IPR051816">
    <property type="entry name" value="Glycosyl_Hydrolase_31"/>
</dbReference>
<dbReference type="InterPro" id="IPR013780">
    <property type="entry name" value="Glyco_hydro_b"/>
</dbReference>
<accession>G2WY17</accession>
<reference evidence="2 3" key="1">
    <citation type="submission" date="2008-03" db="EMBL/GenBank/DDBJ databases">
        <title>The Genome Sequence of Verticillium dahliae VdLs.17.</title>
        <authorList>
            <consortium name="The Broad Institute Genome Sequencing Platform"/>
            <person name="Ma L.-J.J."/>
            <person name="Klosterman S.J."/>
            <person name="Subbarao K."/>
            <person name="Dobinson K."/>
            <person name="Veronese P."/>
            <person name="Kang S."/>
            <person name="Gold S.E."/>
            <person name="Young S."/>
            <person name="Jaffe D."/>
            <person name="Gnerre S."/>
            <person name="Berlin A."/>
            <person name="Heiman D."/>
            <person name="Hepburn T."/>
            <person name="Sykes S."/>
            <person name="Alvarado L."/>
            <person name="Kodira C.D."/>
            <person name="Lander E."/>
            <person name="Galagan J."/>
            <person name="Nusbaum C."/>
            <person name="Birren B."/>
        </authorList>
    </citation>
    <scope>NUCLEOTIDE SEQUENCE [LARGE SCALE GENOMIC DNA]</scope>
    <source>
        <strain evidence="3">VdLs.17 / ATCC MYA-4575 / FGSC 10137</strain>
    </source>
</reference>
<dbReference type="Gene3D" id="3.20.20.80">
    <property type="entry name" value="Glycosidases"/>
    <property type="match status" value="1"/>
</dbReference>
<evidence type="ECO:0000313" key="3">
    <source>
        <dbReference type="Proteomes" id="UP000001611"/>
    </source>
</evidence>
<feature type="domain" description="Glycosyl hydrolase family 31 C-terminal" evidence="1">
    <location>
        <begin position="88"/>
        <end position="171"/>
    </location>
</feature>
<proteinExistence type="predicted"/>
<dbReference type="RefSeq" id="XP_009651447.1">
    <property type="nucleotide sequence ID" value="XM_009653152.1"/>
</dbReference>
<dbReference type="AlphaFoldDB" id="G2WY17"/>
<dbReference type="Proteomes" id="UP000001611">
    <property type="component" value="Chromosome 3"/>
</dbReference>
<dbReference type="InParanoid" id="G2WY17"/>
<dbReference type="PANTHER" id="PTHR43863">
    <property type="entry name" value="HYDROLASE, PUTATIVE (AFU_ORTHOLOGUE AFUA_1G03140)-RELATED"/>
    <property type="match status" value="1"/>
</dbReference>
<dbReference type="PANTHER" id="PTHR43863:SF2">
    <property type="entry name" value="MALTASE-GLUCOAMYLASE"/>
    <property type="match status" value="1"/>
</dbReference>
<sequence>MFYFSAQVQRLIRHGTVCWISHEFIITRGNSSGLWICFGVPSASYFSTGRLHGRWHNVSASCSQDTNRLRESMREYTRELHRAEHENGDPLMRPLFCDFPDEDKCWRAGDQYMYGPKYLVAPVLQAKQQTREVYFPGEGVRWKDAEGLEYEGGQTATVKTPLDTMPVFIRQ</sequence>
<dbReference type="GeneID" id="20703962"/>
<name>G2WY17_VERDV</name>
<dbReference type="eggNOG" id="KOG1066">
    <property type="taxonomic scope" value="Eukaryota"/>
</dbReference>
<dbReference type="Gene3D" id="2.60.40.1180">
    <property type="entry name" value="Golgi alpha-mannosidase II"/>
    <property type="match status" value="1"/>
</dbReference>
<protein>
    <recommendedName>
        <fullName evidence="1">Glycosyl hydrolase family 31 C-terminal domain-containing protein</fullName>
    </recommendedName>
</protein>
<dbReference type="Pfam" id="PF21365">
    <property type="entry name" value="Glyco_hydro_31_3rd"/>
    <property type="match status" value="1"/>
</dbReference>
<keyword evidence="3" id="KW-1185">Reference proteome</keyword>
<gene>
    <name evidence="2" type="ORF">VDAG_02499</name>
</gene>
<dbReference type="SMR" id="G2WY17"/>